<organism evidence="2 3">
    <name type="scientific">Shewanella hanedai</name>
    <name type="common">Alteromonas hanedai</name>
    <dbReference type="NCBI Taxonomy" id="25"/>
    <lineage>
        <taxon>Bacteria</taxon>
        <taxon>Pseudomonadati</taxon>
        <taxon>Pseudomonadota</taxon>
        <taxon>Gammaproteobacteria</taxon>
        <taxon>Alteromonadales</taxon>
        <taxon>Shewanellaceae</taxon>
        <taxon>Shewanella</taxon>
    </lineage>
</organism>
<keyword evidence="3" id="KW-1185">Reference proteome</keyword>
<dbReference type="Pfam" id="PF03929">
    <property type="entry name" value="PepSY_TM"/>
    <property type="match status" value="1"/>
</dbReference>
<dbReference type="AlphaFoldDB" id="A0A553JQK1"/>
<dbReference type="InterPro" id="IPR005625">
    <property type="entry name" value="PepSY-ass_TM"/>
</dbReference>
<gene>
    <name evidence="2" type="ORF">FN961_08440</name>
</gene>
<keyword evidence="1" id="KW-1133">Transmembrane helix</keyword>
<feature type="transmembrane region" description="Helical" evidence="1">
    <location>
        <begin position="234"/>
        <end position="255"/>
    </location>
</feature>
<reference evidence="3" key="1">
    <citation type="submission" date="2019-07" db="EMBL/GenBank/DDBJ databases">
        <title>Shewanella sp. YLB-08 draft genomic sequence.</title>
        <authorList>
            <person name="Yu L."/>
        </authorList>
    </citation>
    <scope>NUCLEOTIDE SEQUENCE [LARGE SCALE GENOMIC DNA]</scope>
    <source>
        <strain evidence="3">JCM 20706</strain>
    </source>
</reference>
<dbReference type="RefSeq" id="WP_143564117.1">
    <property type="nucleotide sequence ID" value="NZ_BMPL01000006.1"/>
</dbReference>
<keyword evidence="1" id="KW-0472">Membrane</keyword>
<accession>A0A553JQK1</accession>
<dbReference type="PANTHER" id="PTHR40115">
    <property type="entry name" value="INNER MEMBRANE PROTEIN WITH PEPSY TM HELIX"/>
    <property type="match status" value="1"/>
</dbReference>
<dbReference type="OrthoDB" id="9204737at2"/>
<feature type="transmembrane region" description="Helical" evidence="1">
    <location>
        <begin position="28"/>
        <end position="46"/>
    </location>
</feature>
<keyword evidence="1" id="KW-0812">Transmembrane</keyword>
<dbReference type="EMBL" id="VKGK01000008">
    <property type="protein sequence ID" value="TRY14718.1"/>
    <property type="molecule type" value="Genomic_DNA"/>
</dbReference>
<dbReference type="PANTHER" id="PTHR40115:SF1">
    <property type="entry name" value="INNER MEMBRANE PROTEIN WITH PEPSY TM HELIX"/>
    <property type="match status" value="1"/>
</dbReference>
<dbReference type="Proteomes" id="UP000318126">
    <property type="component" value="Unassembled WGS sequence"/>
</dbReference>
<comment type="caution">
    <text evidence="2">The sequence shown here is derived from an EMBL/GenBank/DDBJ whole genome shotgun (WGS) entry which is preliminary data.</text>
</comment>
<dbReference type="InterPro" id="IPR032307">
    <property type="entry name" value="PepSY_TM-like_2"/>
</dbReference>
<protein>
    <submittedName>
        <fullName evidence="2">PepSY domain-containing protein</fullName>
    </submittedName>
</protein>
<name>A0A553JQK1_SHEHA</name>
<evidence type="ECO:0000256" key="1">
    <source>
        <dbReference type="SAM" id="Phobius"/>
    </source>
</evidence>
<proteinExistence type="predicted"/>
<evidence type="ECO:0000313" key="3">
    <source>
        <dbReference type="Proteomes" id="UP000318126"/>
    </source>
</evidence>
<evidence type="ECO:0000313" key="2">
    <source>
        <dbReference type="EMBL" id="TRY14718.1"/>
    </source>
</evidence>
<sequence length="265" mass="29746">MGHKPHSPNRNRISLILKRLLRSWHRGFGIFSALFVLLLSITGVLINHSHDLAIDMTHVKQAWLLDDYGIKPPAQINIYQTSPLLASSDNLVWVDKHLAVEASSTINGIVPFGDMIIAIDRDNLYLISAEGELLEKQDLSTGLPSGLTSIAHDGHIWINTDSGSYMADEDLIEWTQTTPFAPLTWIAPLPEATHIAVSNQTQEISLLARSHHLTWERVLLDIHSGRFFGALGPWFMDIVALALIFMSLSGVYLWVQHKPKRIKRK</sequence>